<dbReference type="Proteomes" id="UP000621390">
    <property type="component" value="Unassembled WGS sequence"/>
</dbReference>
<dbReference type="PROSITE" id="PS50887">
    <property type="entry name" value="GGDEF"/>
    <property type="match status" value="1"/>
</dbReference>
<protein>
    <recommendedName>
        <fullName evidence="2">diguanylate cyclase</fullName>
        <ecNumber evidence="2">2.7.7.65</ecNumber>
    </recommendedName>
</protein>
<dbReference type="FunFam" id="3.30.70.270:FF:000001">
    <property type="entry name" value="Diguanylate cyclase domain protein"/>
    <property type="match status" value="1"/>
</dbReference>
<accession>A0A8I1GE47</accession>
<dbReference type="SUPFAM" id="SSF55073">
    <property type="entry name" value="Nucleotide cyclase"/>
    <property type="match status" value="1"/>
</dbReference>
<evidence type="ECO:0000256" key="3">
    <source>
        <dbReference type="ARBA" id="ARBA00034247"/>
    </source>
</evidence>
<comment type="catalytic activity">
    <reaction evidence="3">
        <text>2 GTP = 3',3'-c-di-GMP + 2 diphosphate</text>
        <dbReference type="Rhea" id="RHEA:24898"/>
        <dbReference type="ChEBI" id="CHEBI:33019"/>
        <dbReference type="ChEBI" id="CHEBI:37565"/>
        <dbReference type="ChEBI" id="CHEBI:58805"/>
        <dbReference type="EC" id="2.7.7.65"/>
    </reaction>
</comment>
<organism evidence="7 8">
    <name type="scientific">Idiomarina abyssalis</name>
    <dbReference type="NCBI Taxonomy" id="86102"/>
    <lineage>
        <taxon>Bacteria</taxon>
        <taxon>Pseudomonadati</taxon>
        <taxon>Pseudomonadota</taxon>
        <taxon>Gammaproteobacteria</taxon>
        <taxon>Alteromonadales</taxon>
        <taxon>Idiomarinaceae</taxon>
        <taxon>Idiomarina</taxon>
    </lineage>
</organism>
<dbReference type="EC" id="2.7.7.65" evidence="2"/>
<evidence type="ECO:0000313" key="9">
    <source>
        <dbReference type="Proteomes" id="UP000655994"/>
    </source>
</evidence>
<feature type="domain" description="GGDEF" evidence="5">
    <location>
        <begin position="500"/>
        <end position="631"/>
    </location>
</feature>
<dbReference type="CDD" id="cd01949">
    <property type="entry name" value="GGDEF"/>
    <property type="match status" value="1"/>
</dbReference>
<dbReference type="InterPro" id="IPR050469">
    <property type="entry name" value="Diguanylate_Cyclase"/>
</dbReference>
<keyword evidence="4" id="KW-0812">Transmembrane</keyword>
<dbReference type="SMART" id="SM00267">
    <property type="entry name" value="GGDEF"/>
    <property type="match status" value="1"/>
</dbReference>
<feature type="transmembrane region" description="Helical" evidence="4">
    <location>
        <begin position="21"/>
        <end position="42"/>
    </location>
</feature>
<gene>
    <name evidence="6" type="ORF">JHC10_10450</name>
    <name evidence="7" type="ORF">JHC11_14175</name>
</gene>
<evidence type="ECO:0000313" key="7">
    <source>
        <dbReference type="EMBL" id="MBJ7317142.1"/>
    </source>
</evidence>
<dbReference type="GO" id="GO:0052621">
    <property type="term" value="F:diguanylate cyclase activity"/>
    <property type="evidence" value="ECO:0007669"/>
    <property type="project" value="UniProtKB-EC"/>
</dbReference>
<keyword evidence="4" id="KW-0472">Membrane</keyword>
<evidence type="ECO:0000313" key="6">
    <source>
        <dbReference type="EMBL" id="MBJ7267357.1"/>
    </source>
</evidence>
<dbReference type="AlphaFoldDB" id="A0A8I1GE47"/>
<dbReference type="NCBIfam" id="TIGR00254">
    <property type="entry name" value="GGDEF"/>
    <property type="match status" value="1"/>
</dbReference>
<comment type="cofactor">
    <cofactor evidence="1">
        <name>Mg(2+)</name>
        <dbReference type="ChEBI" id="CHEBI:18420"/>
    </cofactor>
</comment>
<evidence type="ECO:0000256" key="4">
    <source>
        <dbReference type="SAM" id="Phobius"/>
    </source>
</evidence>
<keyword evidence="4" id="KW-1133">Transmembrane helix</keyword>
<comment type="caution">
    <text evidence="7">The sequence shown here is derived from an EMBL/GenBank/DDBJ whole genome shotgun (WGS) entry which is preliminary data.</text>
</comment>
<evidence type="ECO:0000256" key="1">
    <source>
        <dbReference type="ARBA" id="ARBA00001946"/>
    </source>
</evidence>
<dbReference type="Proteomes" id="UP000655994">
    <property type="component" value="Unassembled WGS sequence"/>
</dbReference>
<dbReference type="Gene3D" id="3.30.70.270">
    <property type="match status" value="1"/>
</dbReference>
<evidence type="ECO:0000313" key="8">
    <source>
        <dbReference type="Proteomes" id="UP000621390"/>
    </source>
</evidence>
<dbReference type="InterPro" id="IPR000160">
    <property type="entry name" value="GGDEF_dom"/>
</dbReference>
<evidence type="ECO:0000256" key="2">
    <source>
        <dbReference type="ARBA" id="ARBA00012528"/>
    </source>
</evidence>
<dbReference type="Gene3D" id="6.10.340.10">
    <property type="match status" value="1"/>
</dbReference>
<feature type="transmembrane region" description="Helical" evidence="4">
    <location>
        <begin position="368"/>
        <end position="391"/>
    </location>
</feature>
<dbReference type="PANTHER" id="PTHR45138:SF9">
    <property type="entry name" value="DIGUANYLATE CYCLASE DGCM-RELATED"/>
    <property type="match status" value="1"/>
</dbReference>
<name>A0A8I1GE47_9GAMM</name>
<dbReference type="EMBL" id="JAEMOP010000009">
    <property type="protein sequence ID" value="MBJ7317142.1"/>
    <property type="molecule type" value="Genomic_DNA"/>
</dbReference>
<sequence length="631" mass="70969">MVDRRQEERRLQRREKLTTALLVKISVWAVSIVILASAITFITTYSNARDRVIRVLQQDLSPTLERNQALFNRIEKNAVILSDEFLSQYSLLKGSNSAVENFKTWYQETSPGVFRLKPDFNGGVSVNQRYFQHLSVFLGPRPSPISNELRKRVVAAQYTLNELAPAWQNDVANTHFSMPENILLMYSKDSPWGLLADKGLVITDFSVVKSTLQSQNPERKPNWTGLYYDISADVWTITYQKPVDLDGRHLANASFDVGLGSLLSDLTERKRANSEHMVLNTKGDLIAASNMSQEAIAKRSTLNSKTYSEPLYQAVSQLVADNVFNEKSVILEDGVEGQLLIVDKMDGPGWWHVTLYPLREIRQQAIALPLQLVAGGVGLVILILLMAYWLIQREVSKPLHEVAVVASLMGQKNYQEALSHRAASIKARGEVKQALDAFKTMAARFISAQNELEQQVEARTAELAEANKQLDALAHMDGLTGLFNRRAFDRDLNAAIESGKSYYLMMADIDEFKPYNDNYGHDAGDSALKKIAHCIRDKTPMKVYRYGGEEFAMIIPATESIEKKLNELREAVMTLAIPHDYKQAELPILTLSMGAARIQENEAAADAIRRADRQLYQAKRAGRNCVFVEPQ</sequence>
<dbReference type="Pfam" id="PF00990">
    <property type="entry name" value="GGDEF"/>
    <property type="match status" value="1"/>
</dbReference>
<dbReference type="InterPro" id="IPR043128">
    <property type="entry name" value="Rev_trsase/Diguanyl_cyclase"/>
</dbReference>
<dbReference type="InterPro" id="IPR029787">
    <property type="entry name" value="Nucleotide_cyclase"/>
</dbReference>
<reference evidence="7 9" key="1">
    <citation type="submission" date="2020-09" db="EMBL/GenBank/DDBJ databases">
        <title>Draft Genomes of Bacterial Isolates from North Pond Shallow Sediments.</title>
        <authorList>
            <person name="Kiel Reese B."/>
            <person name="Mullis M."/>
            <person name="Weisend R.E."/>
        </authorList>
    </citation>
    <scope>NUCLEOTIDE SEQUENCE</scope>
    <source>
        <strain evidence="7">KJE-2</strain>
        <strain evidence="6 9">KJE-3</strain>
    </source>
</reference>
<proteinExistence type="predicted"/>
<evidence type="ECO:0000259" key="5">
    <source>
        <dbReference type="PROSITE" id="PS50887"/>
    </source>
</evidence>
<dbReference type="PANTHER" id="PTHR45138">
    <property type="entry name" value="REGULATORY COMPONENTS OF SENSORY TRANSDUCTION SYSTEM"/>
    <property type="match status" value="1"/>
</dbReference>
<keyword evidence="9" id="KW-1185">Reference proteome</keyword>
<dbReference type="EMBL" id="JAEMOS010000032">
    <property type="protein sequence ID" value="MBJ7267357.1"/>
    <property type="molecule type" value="Genomic_DNA"/>
</dbReference>